<evidence type="ECO:0000313" key="2">
    <source>
        <dbReference type="Proteomes" id="UP000660668"/>
    </source>
</evidence>
<sequence>MFKHLKWISFRPSPALVISLIALIVATSGTAVATASLITGKQIKDRSITAKDLATGAVTARVLAAGAVTGKKLASDSVTARSLAPASVGVDNLIVVPRQLGKQVSSRRQKAGGVSFNICPSGVVVVSGQNCPIIEGSASGGTEAGTYQANNVGTSSGLSYCAFTKPMWTVDRGTVLKAAVDGGFVTRASLYSKLHLYIQATWSNVDPAASWLSMHLAGWINPPGNTDPGELTDGESYSFVNGLSGIDPDSSIATVKADALVNPRSDSEVFSGGSVACNLESSGRGAPVLESISIHAYLS</sequence>
<name>A0A930VN23_9ACTN</name>
<organism evidence="1 2">
    <name type="scientific">Nocardioides agariphilus</name>
    <dbReference type="NCBI Taxonomy" id="433664"/>
    <lineage>
        <taxon>Bacteria</taxon>
        <taxon>Bacillati</taxon>
        <taxon>Actinomycetota</taxon>
        <taxon>Actinomycetes</taxon>
        <taxon>Propionibacteriales</taxon>
        <taxon>Nocardioidaceae</taxon>
        <taxon>Nocardioides</taxon>
    </lineage>
</organism>
<evidence type="ECO:0000313" key="1">
    <source>
        <dbReference type="EMBL" id="MBF4770544.1"/>
    </source>
</evidence>
<gene>
    <name evidence="1" type="ORF">ISU10_22465</name>
</gene>
<protein>
    <submittedName>
        <fullName evidence="1">Uncharacterized protein</fullName>
    </submittedName>
</protein>
<dbReference type="EMBL" id="JADKPO010000061">
    <property type="protein sequence ID" value="MBF4770544.1"/>
    <property type="molecule type" value="Genomic_DNA"/>
</dbReference>
<dbReference type="RefSeq" id="WP_194698688.1">
    <property type="nucleotide sequence ID" value="NZ_JADKPO010000061.1"/>
</dbReference>
<proteinExistence type="predicted"/>
<keyword evidence="2" id="KW-1185">Reference proteome</keyword>
<dbReference type="Proteomes" id="UP000660668">
    <property type="component" value="Unassembled WGS sequence"/>
</dbReference>
<accession>A0A930VN23</accession>
<reference evidence="1" key="1">
    <citation type="submission" date="2020-11" db="EMBL/GenBank/DDBJ databases">
        <title>Nocardioides cynanchi sp. nov., isolated from soil of rhizosphere of Cynanchum wilfordii.</title>
        <authorList>
            <person name="Lee J.-S."/>
            <person name="Suh M.K."/>
            <person name="Kim J.-S."/>
        </authorList>
    </citation>
    <scope>NUCLEOTIDE SEQUENCE</scope>
    <source>
        <strain evidence="1">KCTC 19276</strain>
    </source>
</reference>
<comment type="caution">
    <text evidence="1">The sequence shown here is derived from an EMBL/GenBank/DDBJ whole genome shotgun (WGS) entry which is preliminary data.</text>
</comment>
<dbReference type="AlphaFoldDB" id="A0A930VN23"/>